<gene>
    <name evidence="1" type="ORF">E4J94_16855</name>
</gene>
<dbReference type="Proteomes" id="UP000297998">
    <property type="component" value="Unassembled WGS sequence"/>
</dbReference>
<sequence length="170" mass="19796">MKQIFERFKLSLLFLVLFFNSLYSQVYNEGIVDENTVYTFEGEDYNETEFKKEMIFSEIKINGSDTEGNVLNNNKITVGKEGIYRITLLSNLPQEEVKEMSYVINLNSKEAFQAKPLDKSGKYYFQIQLKKGDSLSFDVIKGIETGKKGIRNRLEMQFLDPDLIKFIDNH</sequence>
<dbReference type="RefSeq" id="WP_135836949.1">
    <property type="nucleotide sequence ID" value="NZ_SRPE01000017.1"/>
</dbReference>
<evidence type="ECO:0000313" key="2">
    <source>
        <dbReference type="Proteomes" id="UP000297998"/>
    </source>
</evidence>
<organism evidence="1 2">
    <name type="scientific">Empedobacter tilapiae</name>
    <dbReference type="NCBI Taxonomy" id="2491114"/>
    <lineage>
        <taxon>Bacteria</taxon>
        <taxon>Pseudomonadati</taxon>
        <taxon>Bacteroidota</taxon>
        <taxon>Flavobacteriia</taxon>
        <taxon>Flavobacteriales</taxon>
        <taxon>Weeksellaceae</taxon>
        <taxon>Empedobacter</taxon>
    </lineage>
</organism>
<reference evidence="1 2" key="1">
    <citation type="submission" date="2019-03" db="EMBL/GenBank/DDBJ databases">
        <title>Empedobacter tilapiae sp. nov., isolated from an intestine of Nile tilapia Oreochromis niloticus.</title>
        <authorList>
            <person name="Kim Y.-O."/>
            <person name="Yoon J.-H."/>
        </authorList>
    </citation>
    <scope>NUCLEOTIDE SEQUENCE [LARGE SCALE GENOMIC DNA]</scope>
    <source>
        <strain evidence="1 2">MRS2</strain>
    </source>
</reference>
<comment type="caution">
    <text evidence="1">The sequence shown here is derived from an EMBL/GenBank/DDBJ whole genome shotgun (WGS) entry which is preliminary data.</text>
</comment>
<proteinExistence type="predicted"/>
<protein>
    <submittedName>
        <fullName evidence="1">Uncharacterized protein</fullName>
    </submittedName>
</protein>
<keyword evidence="2" id="KW-1185">Reference proteome</keyword>
<dbReference type="OrthoDB" id="1275789at2"/>
<evidence type="ECO:0000313" key="1">
    <source>
        <dbReference type="EMBL" id="TGN21871.1"/>
    </source>
</evidence>
<dbReference type="AlphaFoldDB" id="A0A4Z1BMM7"/>
<name>A0A4Z1BMM7_9FLAO</name>
<dbReference type="EMBL" id="SRPE01000017">
    <property type="protein sequence ID" value="TGN21871.1"/>
    <property type="molecule type" value="Genomic_DNA"/>
</dbReference>
<accession>A0A4Z1BMM7</accession>